<evidence type="ECO:0000313" key="3">
    <source>
        <dbReference type="EMBL" id="BDX07495.1"/>
    </source>
</evidence>
<dbReference type="InterPro" id="IPR055214">
    <property type="entry name" value="PTP-NADK"/>
</dbReference>
<protein>
    <recommendedName>
        <fullName evidence="2">DSP-PTPase phosphatase fused to NAD+ Kinase domain-containing protein</fullName>
    </recommendedName>
</protein>
<evidence type="ECO:0000313" key="4">
    <source>
        <dbReference type="Proteomes" id="UP001333710"/>
    </source>
</evidence>
<dbReference type="EMBL" id="AP027272">
    <property type="protein sequence ID" value="BDX07495.1"/>
    <property type="molecule type" value="Genomic_DNA"/>
</dbReference>
<dbReference type="Gene3D" id="3.90.190.10">
    <property type="entry name" value="Protein tyrosine phosphatase superfamily"/>
    <property type="match status" value="1"/>
</dbReference>
<feature type="chain" id="PRO_5041353771" description="DSP-PTPase phosphatase fused to NAD+ Kinase domain-containing protein" evidence="1">
    <location>
        <begin position="23"/>
        <end position="170"/>
    </location>
</feature>
<reference evidence="3" key="1">
    <citation type="submission" date="2023-01" db="EMBL/GenBank/DDBJ databases">
        <title>Complete genome sequence of Planctobacterium marinum strain Dej080120_11.</title>
        <authorList>
            <person name="Ueki S."/>
            <person name="Maruyama F."/>
        </authorList>
    </citation>
    <scope>NUCLEOTIDE SEQUENCE</scope>
    <source>
        <strain evidence="3">Dej080120_11</strain>
    </source>
</reference>
<keyword evidence="4" id="KW-1185">Reference proteome</keyword>
<dbReference type="Proteomes" id="UP001333710">
    <property type="component" value="Chromosome"/>
</dbReference>
<sequence length="170" mass="18404">MKLLSTFVMLCALTLNIAAVQASVIEGAADIRNLKQLPNQVYTGGQPDKAELEALAKSGVKTIINFRGQGEFSDFDEAAVVEQLGMNYVHIPIDSKDALSQENVARFHAALNEHQDGVFLHCGSGNRVGAMFALDAFWNNDKSKEEAIVIGLESGMTSLRGHVESLLDVQ</sequence>
<dbReference type="InterPro" id="IPR029021">
    <property type="entry name" value="Prot-tyrosine_phosphatase-like"/>
</dbReference>
<keyword evidence="1" id="KW-0732">Signal</keyword>
<dbReference type="Pfam" id="PF22741">
    <property type="entry name" value="PTP-NADK"/>
    <property type="match status" value="1"/>
</dbReference>
<dbReference type="AlphaFoldDB" id="A0AA48HZI5"/>
<gene>
    <name evidence="3" type="ORF">MACH26_30160</name>
</gene>
<feature type="domain" description="DSP-PTPase phosphatase fused to NAD+ Kinase" evidence="2">
    <location>
        <begin position="27"/>
        <end position="133"/>
    </location>
</feature>
<proteinExistence type="predicted"/>
<dbReference type="RefSeq" id="WP_338293521.1">
    <property type="nucleotide sequence ID" value="NZ_AP027272.1"/>
</dbReference>
<dbReference type="CDD" id="cd14503">
    <property type="entry name" value="PTP-bact"/>
    <property type="match status" value="1"/>
</dbReference>
<organism evidence="3 4">
    <name type="scientific">Planctobacterium marinum</name>
    <dbReference type="NCBI Taxonomy" id="1631968"/>
    <lineage>
        <taxon>Bacteria</taxon>
        <taxon>Pseudomonadati</taxon>
        <taxon>Pseudomonadota</taxon>
        <taxon>Gammaproteobacteria</taxon>
        <taxon>Alteromonadales</taxon>
        <taxon>Alteromonadaceae</taxon>
        <taxon>Planctobacterium</taxon>
    </lineage>
</organism>
<accession>A0AA48HZI5</accession>
<evidence type="ECO:0000256" key="1">
    <source>
        <dbReference type="SAM" id="SignalP"/>
    </source>
</evidence>
<feature type="signal peptide" evidence="1">
    <location>
        <begin position="1"/>
        <end position="22"/>
    </location>
</feature>
<dbReference type="SUPFAM" id="SSF52799">
    <property type="entry name" value="(Phosphotyrosine protein) phosphatases II"/>
    <property type="match status" value="1"/>
</dbReference>
<dbReference type="KEGG" id="pmaw:MACH26_30160"/>
<evidence type="ECO:0000259" key="2">
    <source>
        <dbReference type="Pfam" id="PF22741"/>
    </source>
</evidence>
<name>A0AA48HZI5_9ALTE</name>